<keyword evidence="11" id="KW-1185">Reference proteome</keyword>
<comment type="similarity">
    <text evidence="7">Belongs to the YfgM family.</text>
</comment>
<evidence type="ECO:0000256" key="7">
    <source>
        <dbReference type="ARBA" id="ARBA00024197"/>
    </source>
</evidence>
<protein>
    <recommendedName>
        <fullName evidence="8">Ancillary SecYEG translocon subunit</fullName>
    </recommendedName>
</protein>
<evidence type="ECO:0000256" key="3">
    <source>
        <dbReference type="ARBA" id="ARBA00022692"/>
    </source>
</evidence>
<dbReference type="InterPro" id="IPR026039">
    <property type="entry name" value="YfgM"/>
</dbReference>
<comment type="caution">
    <text evidence="10">The sequence shown here is derived from an EMBL/GenBank/DDBJ whole genome shotgun (WGS) entry which is preliminary data.</text>
</comment>
<keyword evidence="3" id="KW-0812">Transmembrane</keyword>
<dbReference type="Gene3D" id="1.25.40.10">
    <property type="entry name" value="Tetratricopeptide repeat domain"/>
    <property type="match status" value="1"/>
</dbReference>
<dbReference type="InterPro" id="IPR011990">
    <property type="entry name" value="TPR-like_helical_dom_sf"/>
</dbReference>
<evidence type="ECO:0000256" key="8">
    <source>
        <dbReference type="ARBA" id="ARBA00024235"/>
    </source>
</evidence>
<dbReference type="PANTHER" id="PTHR38035">
    <property type="entry name" value="UPF0070 PROTEIN YFGM"/>
    <property type="match status" value="1"/>
</dbReference>
<evidence type="ECO:0000256" key="1">
    <source>
        <dbReference type="ARBA" id="ARBA00004401"/>
    </source>
</evidence>
<dbReference type="RefSeq" id="WP_237052870.1">
    <property type="nucleotide sequence ID" value="NZ_JAKJPO010000001.1"/>
</dbReference>
<name>A0ABS9HQ64_9GAMM</name>
<comment type="subcellular location">
    <subcellularLocation>
        <location evidence="1">Cell membrane</location>
        <topology evidence="1">Single-pass type II membrane protein</topology>
    </subcellularLocation>
</comment>
<keyword evidence="4" id="KW-1133">Transmembrane helix</keyword>
<evidence type="ECO:0000256" key="4">
    <source>
        <dbReference type="ARBA" id="ARBA00022989"/>
    </source>
</evidence>
<reference evidence="11" key="1">
    <citation type="submission" date="2022-01" db="EMBL/GenBank/DDBJ databases">
        <title>Lysobacter chinensis sp. nov., a bacterium isolated from cow dung compost.</title>
        <authorList>
            <person name="Zhou L.Y."/>
        </authorList>
    </citation>
    <scope>NUCLEOTIDE SEQUENCE [LARGE SCALE GENOMIC DNA]</scope>
    <source>
        <strain evidence="11">TLK-CK17</strain>
    </source>
</reference>
<keyword evidence="5" id="KW-0472">Membrane</keyword>
<dbReference type="Pfam" id="PF09976">
    <property type="entry name" value="TPR_21"/>
    <property type="match status" value="1"/>
</dbReference>
<accession>A0ABS9HQ64</accession>
<proteinExistence type="inferred from homology"/>
<organism evidence="10 11">
    <name type="scientific">Marilutibacter chinensis</name>
    <dbReference type="NCBI Taxonomy" id="2912247"/>
    <lineage>
        <taxon>Bacteria</taxon>
        <taxon>Pseudomonadati</taxon>
        <taxon>Pseudomonadota</taxon>
        <taxon>Gammaproteobacteria</taxon>
        <taxon>Lysobacterales</taxon>
        <taxon>Lysobacteraceae</taxon>
        <taxon>Marilutibacter</taxon>
    </lineage>
</organism>
<keyword evidence="2" id="KW-1003">Cell membrane</keyword>
<evidence type="ECO:0000313" key="11">
    <source>
        <dbReference type="Proteomes" id="UP001430796"/>
    </source>
</evidence>
<reference evidence="10 11" key="3">
    <citation type="submission" date="2022-01" db="EMBL/GenBank/DDBJ databases">
        <authorList>
            <person name="Zhou L.Y."/>
        </authorList>
    </citation>
    <scope>NUCLEOTIDE SEQUENCE [LARGE SCALE GENOMIC DNA]</scope>
    <source>
        <strain evidence="10 11">TLK-CK17</strain>
    </source>
</reference>
<dbReference type="PANTHER" id="PTHR38035:SF1">
    <property type="entry name" value="ANCILLARY SECYEG TRANSLOCON SUBUNIT"/>
    <property type="match status" value="1"/>
</dbReference>
<dbReference type="InterPro" id="IPR018704">
    <property type="entry name" value="SecYEG/CpoB_TPR"/>
</dbReference>
<feature type="domain" description="Ancillary SecYEG translocon subunit/Cell division coordinator CpoB TPR" evidence="9">
    <location>
        <begin position="18"/>
        <end position="199"/>
    </location>
</feature>
<gene>
    <name evidence="10" type="ORF">L3V18_01655</name>
</gene>
<reference evidence="10 11" key="2">
    <citation type="submission" date="2022-01" db="EMBL/GenBank/DDBJ databases">
        <title>Lysobacter chinensis sp. nov., a bacterium isolated from cow dung compost.</title>
        <authorList>
            <person name="Liu Y."/>
        </authorList>
    </citation>
    <scope>NUCLEOTIDE SEQUENCE [LARGE SCALE GENOMIC DNA]</scope>
    <source>
        <strain evidence="10 11">TLK-CK17</strain>
    </source>
</reference>
<evidence type="ECO:0000256" key="5">
    <source>
        <dbReference type="ARBA" id="ARBA00023136"/>
    </source>
</evidence>
<evidence type="ECO:0000313" key="10">
    <source>
        <dbReference type="EMBL" id="MCF7220500.1"/>
    </source>
</evidence>
<evidence type="ECO:0000256" key="2">
    <source>
        <dbReference type="ARBA" id="ARBA00022475"/>
    </source>
</evidence>
<dbReference type="Proteomes" id="UP001430796">
    <property type="component" value="Unassembled WGS sequence"/>
</dbReference>
<sequence>MAIDDLLDEHEQSERVLQWLRNNGVGLIGGIALGFAAIGGWKWWGHDQQSKKLAEADRYSAAVEAIESDDPKAAELTADLQPGMLSALAALELARSQVAAGKTEEAIATLKGIASDDPALTDVVNQRLARLQIEAGQADAALALLAQAESAIALEIRGDAEFALGKHDAARASYEQALAKMDVGSPMRRMLELKLTEVGGKPAEAEAKS</sequence>
<keyword evidence="6" id="KW-0143">Chaperone</keyword>
<evidence type="ECO:0000256" key="6">
    <source>
        <dbReference type="ARBA" id="ARBA00023186"/>
    </source>
</evidence>
<dbReference type="EMBL" id="JAKJPO010000001">
    <property type="protein sequence ID" value="MCF7220500.1"/>
    <property type="molecule type" value="Genomic_DNA"/>
</dbReference>
<evidence type="ECO:0000259" key="9">
    <source>
        <dbReference type="Pfam" id="PF09976"/>
    </source>
</evidence>
<dbReference type="SUPFAM" id="SSF48452">
    <property type="entry name" value="TPR-like"/>
    <property type="match status" value="1"/>
</dbReference>